<proteinExistence type="predicted"/>
<sequence length="125" mass="13382">MNTARTDFTPLAVLAQLLDRLDASSTSADPLQYRLLAQRVTQLLHDLQFKAEAQDGLQGLLRSSPALTLLYENLHYAEAGLCRAPLAQSVAAEVQTRQLLGRLAQGRAAPGAHQPDASPEPGTPA</sequence>
<organism evidence="2 3">
    <name type="scientific">Curvibacter microcysteis</name>
    <dbReference type="NCBI Taxonomy" id="3026419"/>
    <lineage>
        <taxon>Bacteria</taxon>
        <taxon>Pseudomonadati</taxon>
        <taxon>Pseudomonadota</taxon>
        <taxon>Betaproteobacteria</taxon>
        <taxon>Burkholderiales</taxon>
        <taxon>Comamonadaceae</taxon>
        <taxon>Curvibacter</taxon>
    </lineage>
</organism>
<accession>A0ABT5MCE2</accession>
<evidence type="ECO:0000313" key="2">
    <source>
        <dbReference type="EMBL" id="MDD0814101.1"/>
    </source>
</evidence>
<dbReference type="EMBL" id="JAQSIO010000002">
    <property type="protein sequence ID" value="MDD0814101.1"/>
    <property type="molecule type" value="Genomic_DNA"/>
</dbReference>
<reference evidence="2 3" key="1">
    <citation type="submission" date="2023-02" db="EMBL/GenBank/DDBJ databases">
        <title>Bacterial whole genome sequence for Curvibacter sp. HBC28.</title>
        <authorList>
            <person name="Le V."/>
            <person name="Ko S.-R."/>
            <person name="Ahn C.-Y."/>
            <person name="Oh H.-M."/>
        </authorList>
    </citation>
    <scope>NUCLEOTIDE SEQUENCE [LARGE SCALE GENOMIC DNA]</scope>
    <source>
        <strain evidence="2 3">HBC28</strain>
    </source>
</reference>
<protein>
    <submittedName>
        <fullName evidence="2">Uncharacterized protein</fullName>
    </submittedName>
</protein>
<gene>
    <name evidence="2" type="ORF">PSQ39_05590</name>
</gene>
<evidence type="ECO:0000313" key="3">
    <source>
        <dbReference type="Proteomes" id="UP001528672"/>
    </source>
</evidence>
<comment type="caution">
    <text evidence="2">The sequence shown here is derived from an EMBL/GenBank/DDBJ whole genome shotgun (WGS) entry which is preliminary data.</text>
</comment>
<feature type="region of interest" description="Disordered" evidence="1">
    <location>
        <begin position="103"/>
        <end position="125"/>
    </location>
</feature>
<evidence type="ECO:0000256" key="1">
    <source>
        <dbReference type="SAM" id="MobiDB-lite"/>
    </source>
</evidence>
<name>A0ABT5MCE2_9BURK</name>
<dbReference type="Proteomes" id="UP001528672">
    <property type="component" value="Unassembled WGS sequence"/>
</dbReference>
<keyword evidence="3" id="KW-1185">Reference proteome</keyword>
<dbReference type="RefSeq" id="WP_273925736.1">
    <property type="nucleotide sequence ID" value="NZ_JAQSIO010000002.1"/>
</dbReference>